<evidence type="ECO:0000313" key="1">
    <source>
        <dbReference type="EMBL" id="KAK9817964.1"/>
    </source>
</evidence>
<reference evidence="1 2" key="1">
    <citation type="journal article" date="2024" name="Nat. Commun.">
        <title>Phylogenomics reveals the evolutionary origins of lichenization in chlorophyte algae.</title>
        <authorList>
            <person name="Puginier C."/>
            <person name="Libourel C."/>
            <person name="Otte J."/>
            <person name="Skaloud P."/>
            <person name="Haon M."/>
            <person name="Grisel S."/>
            <person name="Petersen M."/>
            <person name="Berrin J.G."/>
            <person name="Delaux P.M."/>
            <person name="Dal Grande F."/>
            <person name="Keller J."/>
        </authorList>
    </citation>
    <scope>NUCLEOTIDE SEQUENCE [LARGE SCALE GENOMIC DNA]</scope>
    <source>
        <strain evidence="1 2">SAG 2043</strain>
    </source>
</reference>
<dbReference type="AlphaFoldDB" id="A0AAW1QBV0"/>
<comment type="caution">
    <text evidence="1">The sequence shown here is derived from an EMBL/GenBank/DDBJ whole genome shotgun (WGS) entry which is preliminary data.</text>
</comment>
<dbReference type="EMBL" id="JALJOR010000004">
    <property type="protein sequence ID" value="KAK9817964.1"/>
    <property type="molecule type" value="Genomic_DNA"/>
</dbReference>
<organism evidence="1 2">
    <name type="scientific">[Myrmecia] bisecta</name>
    <dbReference type="NCBI Taxonomy" id="41462"/>
    <lineage>
        <taxon>Eukaryota</taxon>
        <taxon>Viridiplantae</taxon>
        <taxon>Chlorophyta</taxon>
        <taxon>core chlorophytes</taxon>
        <taxon>Trebouxiophyceae</taxon>
        <taxon>Trebouxiales</taxon>
        <taxon>Trebouxiaceae</taxon>
        <taxon>Myrmecia</taxon>
    </lineage>
</organism>
<sequence length="347" mass="39362">MYVFSGTDPEYHDNLRYFIREGMQEDDGCDYYIVLQRGEGLIEIGELPLLPTNAQTINHPNECFDLGTVGWLLDDQIVDVSKYKFFIWLNSSVRGPFLPAYMKGVMHWTQAFTNKLTDVVKLVGATINCGGAYEMPATPHVQTYVVATDRTGLMVLRNKRTVLNCWSNIGETVMHSELGASKAIIEAGYNLDCLMLRYQGLDWRDSRASACNANFNPVQQSFYDGINVDPLEVLFIKVKDSMKAAGWGHVAQAVKYDEWEQQQRQNPPPSAEARYAEVATNEWTQLAPRRIAEANRHGSACFDHEFYVSANRFDLGWIMMQPDPPNVAWGHFINSGILEGRPHRFTC</sequence>
<keyword evidence="2" id="KW-1185">Reference proteome</keyword>
<accession>A0AAW1QBV0</accession>
<proteinExistence type="predicted"/>
<name>A0AAW1QBV0_9CHLO</name>
<dbReference type="Proteomes" id="UP001489004">
    <property type="component" value="Unassembled WGS sequence"/>
</dbReference>
<protein>
    <submittedName>
        <fullName evidence="1">Uncharacterized protein</fullName>
    </submittedName>
</protein>
<evidence type="ECO:0000313" key="2">
    <source>
        <dbReference type="Proteomes" id="UP001489004"/>
    </source>
</evidence>
<gene>
    <name evidence="1" type="ORF">WJX72_005006</name>
</gene>